<feature type="non-terminal residue" evidence="2">
    <location>
        <position position="1"/>
    </location>
</feature>
<dbReference type="SUPFAM" id="SSF56219">
    <property type="entry name" value="DNase I-like"/>
    <property type="match status" value="1"/>
</dbReference>
<feature type="domain" description="Endonuclease/exonuclease/phosphatase" evidence="1">
    <location>
        <begin position="6"/>
        <end position="102"/>
    </location>
</feature>
<protein>
    <recommendedName>
        <fullName evidence="1">Endonuclease/exonuclease/phosphatase domain-containing protein</fullName>
    </recommendedName>
</protein>
<proteinExistence type="predicted"/>
<dbReference type="EMBL" id="LIHL02000011">
    <property type="protein sequence ID" value="KAF5455805.1"/>
    <property type="molecule type" value="Genomic_DNA"/>
</dbReference>
<dbReference type="Pfam" id="PF03372">
    <property type="entry name" value="Exo_endo_phos"/>
    <property type="match status" value="1"/>
</dbReference>
<evidence type="ECO:0000259" key="1">
    <source>
        <dbReference type="Pfam" id="PF03372"/>
    </source>
</evidence>
<dbReference type="InterPro" id="IPR036691">
    <property type="entry name" value="Endo/exonu/phosph_ase_sf"/>
</dbReference>
<accession>A0A833UP84</accession>
<reference evidence="2" key="2">
    <citation type="submission" date="2020-03" db="EMBL/GenBank/DDBJ databases">
        <title>Walnut 2.0.</title>
        <authorList>
            <person name="Marrano A."/>
            <person name="Britton M."/>
            <person name="Zimin A.V."/>
            <person name="Zaini P.A."/>
            <person name="Workman R."/>
            <person name="Puiu D."/>
            <person name="Bianco L."/>
            <person name="Allen B.J."/>
            <person name="Troggio M."/>
            <person name="Leslie C.A."/>
            <person name="Timp W."/>
            <person name="Dendekar A."/>
            <person name="Salzberg S.L."/>
            <person name="Neale D.B."/>
        </authorList>
    </citation>
    <scope>NUCLEOTIDE SEQUENCE</scope>
    <source>
        <tissue evidence="2">Leaves</tissue>
    </source>
</reference>
<evidence type="ECO:0000313" key="3">
    <source>
        <dbReference type="Proteomes" id="UP000619265"/>
    </source>
</evidence>
<dbReference type="Proteomes" id="UP000619265">
    <property type="component" value="Unassembled WGS sequence"/>
</dbReference>
<organism evidence="2 3">
    <name type="scientific">Juglans regia</name>
    <name type="common">English walnut</name>
    <dbReference type="NCBI Taxonomy" id="51240"/>
    <lineage>
        <taxon>Eukaryota</taxon>
        <taxon>Viridiplantae</taxon>
        <taxon>Streptophyta</taxon>
        <taxon>Embryophyta</taxon>
        <taxon>Tracheophyta</taxon>
        <taxon>Spermatophyta</taxon>
        <taxon>Magnoliopsida</taxon>
        <taxon>eudicotyledons</taxon>
        <taxon>Gunneridae</taxon>
        <taxon>Pentapetalae</taxon>
        <taxon>rosids</taxon>
        <taxon>fabids</taxon>
        <taxon>Fagales</taxon>
        <taxon>Juglandaceae</taxon>
        <taxon>Juglans</taxon>
    </lineage>
</organism>
<sequence length="175" mass="20191">MAANIHQLPWMVMGDFNIIRNDSERRGGQPRLALAMEEFNDWVGACGLLDMPFCGNSFSWCNGHSGRSRQWARLDRCFLNTAALDIFPDAKLEYLSRTSSDHAPMSIFLENQFVSYGYPSFKFQQMWWNKHVFGRTEFHIAELEARIRGLEASLQSEYIKDVEDDLVVSQLELSV</sequence>
<gene>
    <name evidence="2" type="ORF">F2P56_025342</name>
</gene>
<comment type="caution">
    <text evidence="2">The sequence shown here is derived from an EMBL/GenBank/DDBJ whole genome shotgun (WGS) entry which is preliminary data.</text>
</comment>
<dbReference type="AlphaFoldDB" id="A0A833UP84"/>
<dbReference type="PANTHER" id="PTHR33710:SF13">
    <property type="entry name" value="ENDONUCLEASE_EXONUCLEASE_PHOSPHATASE FAMILY PROTEIN"/>
    <property type="match status" value="1"/>
</dbReference>
<dbReference type="PANTHER" id="PTHR33710">
    <property type="entry name" value="BNAC02G09200D PROTEIN"/>
    <property type="match status" value="1"/>
</dbReference>
<reference evidence="2" key="1">
    <citation type="submission" date="2015-10" db="EMBL/GenBank/DDBJ databases">
        <authorList>
            <person name="Martinez-Garcia P.J."/>
            <person name="Crepeau M.W."/>
            <person name="Puiu D."/>
            <person name="Gonzalez-Ibeas D."/>
            <person name="Whalen J."/>
            <person name="Stevens K."/>
            <person name="Paul R."/>
            <person name="Butterfield T."/>
            <person name="Britton M."/>
            <person name="Reagan R."/>
            <person name="Chakraborty S."/>
            <person name="Walawage S.L."/>
            <person name="Vasquez-Gross H.A."/>
            <person name="Cardeno C."/>
            <person name="Famula R."/>
            <person name="Pratt K."/>
            <person name="Kuruganti S."/>
            <person name="Aradhya M.K."/>
            <person name="Leslie C.A."/>
            <person name="Dandekar A.M."/>
            <person name="Salzberg S.L."/>
            <person name="Wegrzyn J.L."/>
            <person name="Langley C.H."/>
            <person name="Neale D.B."/>
        </authorList>
    </citation>
    <scope>NUCLEOTIDE SEQUENCE</scope>
    <source>
        <tissue evidence="2">Leaves</tissue>
    </source>
</reference>
<dbReference type="GO" id="GO:0003824">
    <property type="term" value="F:catalytic activity"/>
    <property type="evidence" value="ECO:0007669"/>
    <property type="project" value="InterPro"/>
</dbReference>
<evidence type="ECO:0000313" key="2">
    <source>
        <dbReference type="EMBL" id="KAF5455805.1"/>
    </source>
</evidence>
<dbReference type="Gene3D" id="3.60.10.10">
    <property type="entry name" value="Endonuclease/exonuclease/phosphatase"/>
    <property type="match status" value="1"/>
</dbReference>
<dbReference type="InterPro" id="IPR005135">
    <property type="entry name" value="Endo/exonuclease/phosphatase"/>
</dbReference>
<dbReference type="Gramene" id="Jr11_20200_p1">
    <property type="protein sequence ID" value="cds.Jr11_20200_p1"/>
    <property type="gene ID" value="Jr11_20200"/>
</dbReference>
<name>A0A833UP84_JUGRE</name>